<proteinExistence type="predicted"/>
<gene>
    <name evidence="1" type="ORF">EDE15_4173</name>
</gene>
<dbReference type="EMBL" id="RSDW01000001">
    <property type="protein sequence ID" value="RSL18583.1"/>
    <property type="molecule type" value="Genomic_DNA"/>
</dbReference>
<organism evidence="1 2">
    <name type="scientific">Edaphobacter aggregans</name>
    <dbReference type="NCBI Taxonomy" id="570835"/>
    <lineage>
        <taxon>Bacteria</taxon>
        <taxon>Pseudomonadati</taxon>
        <taxon>Acidobacteriota</taxon>
        <taxon>Terriglobia</taxon>
        <taxon>Terriglobales</taxon>
        <taxon>Acidobacteriaceae</taxon>
        <taxon>Edaphobacter</taxon>
    </lineage>
</organism>
<sequence>MSTATVNTLAELVRNDKPRRTRRTQEKPDTVTTRFFMGDSGEGSISLTQEFASEVEAQLESLKLNRPYYTLESWRAVADLSNGSIAVQKRAASSRT</sequence>
<reference evidence="1 2" key="1">
    <citation type="submission" date="2018-12" db="EMBL/GenBank/DDBJ databases">
        <title>Sequencing of bacterial isolates from soil warming experiment in Harvard Forest, Massachusetts, USA.</title>
        <authorList>
            <person name="Deangelis K."/>
        </authorList>
    </citation>
    <scope>NUCLEOTIDE SEQUENCE [LARGE SCALE GENOMIC DNA]</scope>
    <source>
        <strain evidence="1 2">EB153</strain>
    </source>
</reference>
<keyword evidence="2" id="KW-1185">Reference proteome</keyword>
<dbReference type="RefSeq" id="WP_125486929.1">
    <property type="nucleotide sequence ID" value="NZ_RSDW01000001.1"/>
</dbReference>
<evidence type="ECO:0000313" key="2">
    <source>
        <dbReference type="Proteomes" id="UP000269669"/>
    </source>
</evidence>
<evidence type="ECO:0000313" key="1">
    <source>
        <dbReference type="EMBL" id="RSL18583.1"/>
    </source>
</evidence>
<name>A0A3R9NWP8_9BACT</name>
<dbReference type="AlphaFoldDB" id="A0A3R9NWP8"/>
<protein>
    <submittedName>
        <fullName evidence="1">Uncharacterized protein</fullName>
    </submittedName>
</protein>
<dbReference type="Proteomes" id="UP000269669">
    <property type="component" value="Unassembled WGS sequence"/>
</dbReference>
<comment type="caution">
    <text evidence="1">The sequence shown here is derived from an EMBL/GenBank/DDBJ whole genome shotgun (WGS) entry which is preliminary data.</text>
</comment>
<accession>A0A3R9NWP8</accession>